<protein>
    <submittedName>
        <fullName evidence="8">Two component transcriptional regulator, LuxR family</fullName>
    </submittedName>
</protein>
<dbReference type="PANTHER" id="PTHR43214:SF41">
    <property type="entry name" value="NITRATE_NITRITE RESPONSE REGULATOR PROTEIN NARP"/>
    <property type="match status" value="1"/>
</dbReference>
<dbReference type="SUPFAM" id="SSF46894">
    <property type="entry name" value="C-terminal effector domain of the bipartite response regulators"/>
    <property type="match status" value="1"/>
</dbReference>
<dbReference type="RefSeq" id="WP_013763647.1">
    <property type="nucleotide sequence ID" value="NC_015510.1"/>
</dbReference>
<name>F4KSY5_HALH1</name>
<dbReference type="InterPro" id="IPR039420">
    <property type="entry name" value="WalR-like"/>
</dbReference>
<dbReference type="eggNOG" id="COG2197">
    <property type="taxonomic scope" value="Bacteria"/>
</dbReference>
<dbReference type="GO" id="GO:0000160">
    <property type="term" value="P:phosphorelay signal transduction system"/>
    <property type="evidence" value="ECO:0007669"/>
    <property type="project" value="InterPro"/>
</dbReference>
<dbReference type="CDD" id="cd17535">
    <property type="entry name" value="REC_NarL-like"/>
    <property type="match status" value="1"/>
</dbReference>
<dbReference type="Gene3D" id="3.40.50.2300">
    <property type="match status" value="1"/>
</dbReference>
<keyword evidence="1 5" id="KW-0597">Phosphoprotein</keyword>
<keyword evidence="3" id="KW-0238">DNA-binding</keyword>
<evidence type="ECO:0000256" key="5">
    <source>
        <dbReference type="PROSITE-ProRule" id="PRU00169"/>
    </source>
</evidence>
<dbReference type="InterPro" id="IPR011006">
    <property type="entry name" value="CheY-like_superfamily"/>
</dbReference>
<dbReference type="KEGG" id="hhy:Halhy_1195"/>
<dbReference type="OrthoDB" id="9797341at2"/>
<proteinExistence type="predicted"/>
<dbReference type="AlphaFoldDB" id="F4KSY5"/>
<dbReference type="HOGENOM" id="CLU_000445_90_1_10"/>
<dbReference type="InterPro" id="IPR001789">
    <property type="entry name" value="Sig_transdc_resp-reg_receiver"/>
</dbReference>
<dbReference type="SUPFAM" id="SSF52172">
    <property type="entry name" value="CheY-like"/>
    <property type="match status" value="1"/>
</dbReference>
<evidence type="ECO:0000313" key="9">
    <source>
        <dbReference type="Proteomes" id="UP000008461"/>
    </source>
</evidence>
<evidence type="ECO:0000256" key="3">
    <source>
        <dbReference type="ARBA" id="ARBA00023125"/>
    </source>
</evidence>
<keyword evidence="2" id="KW-0805">Transcription regulation</keyword>
<dbReference type="PANTHER" id="PTHR43214">
    <property type="entry name" value="TWO-COMPONENT RESPONSE REGULATOR"/>
    <property type="match status" value="1"/>
</dbReference>
<accession>F4KSY5</accession>
<evidence type="ECO:0000256" key="4">
    <source>
        <dbReference type="ARBA" id="ARBA00023163"/>
    </source>
</evidence>
<dbReference type="CDD" id="cd06170">
    <property type="entry name" value="LuxR_C_like"/>
    <property type="match status" value="1"/>
</dbReference>
<keyword evidence="4" id="KW-0804">Transcription</keyword>
<dbReference type="InterPro" id="IPR000792">
    <property type="entry name" value="Tscrpt_reg_LuxR_C"/>
</dbReference>
<feature type="domain" description="Response regulatory" evidence="7">
    <location>
        <begin position="6"/>
        <end position="123"/>
    </location>
</feature>
<evidence type="ECO:0000259" key="6">
    <source>
        <dbReference type="PROSITE" id="PS50043"/>
    </source>
</evidence>
<dbReference type="InterPro" id="IPR016032">
    <property type="entry name" value="Sig_transdc_resp-reg_C-effctor"/>
</dbReference>
<organism evidence="8 9">
    <name type="scientific">Haliscomenobacter hydrossis (strain ATCC 27775 / DSM 1100 / LMG 10767 / O)</name>
    <dbReference type="NCBI Taxonomy" id="760192"/>
    <lineage>
        <taxon>Bacteria</taxon>
        <taxon>Pseudomonadati</taxon>
        <taxon>Bacteroidota</taxon>
        <taxon>Saprospiria</taxon>
        <taxon>Saprospirales</taxon>
        <taxon>Haliscomenobacteraceae</taxon>
        <taxon>Haliscomenobacter</taxon>
    </lineage>
</organism>
<gene>
    <name evidence="8" type="ordered locus">Halhy_1195</name>
</gene>
<dbReference type="PROSITE" id="PS00622">
    <property type="entry name" value="HTH_LUXR_1"/>
    <property type="match status" value="1"/>
</dbReference>
<reference evidence="8 9" key="1">
    <citation type="journal article" date="2011" name="Stand. Genomic Sci.">
        <title>Complete genome sequence of Haliscomenobacter hydrossis type strain (O).</title>
        <authorList>
            <consortium name="US DOE Joint Genome Institute (JGI-PGF)"/>
            <person name="Daligault H."/>
            <person name="Lapidus A."/>
            <person name="Zeytun A."/>
            <person name="Nolan M."/>
            <person name="Lucas S."/>
            <person name="Del Rio T.G."/>
            <person name="Tice H."/>
            <person name="Cheng J.F."/>
            <person name="Tapia R."/>
            <person name="Han C."/>
            <person name="Goodwin L."/>
            <person name="Pitluck S."/>
            <person name="Liolios K."/>
            <person name="Pagani I."/>
            <person name="Ivanova N."/>
            <person name="Huntemann M."/>
            <person name="Mavromatis K."/>
            <person name="Mikhailova N."/>
            <person name="Pati A."/>
            <person name="Chen A."/>
            <person name="Palaniappan K."/>
            <person name="Land M."/>
            <person name="Hauser L."/>
            <person name="Brambilla E.M."/>
            <person name="Rohde M."/>
            <person name="Verbarg S."/>
            <person name="Goker M."/>
            <person name="Bristow J."/>
            <person name="Eisen J.A."/>
            <person name="Markowitz V."/>
            <person name="Hugenholtz P."/>
            <person name="Kyrpides N.C."/>
            <person name="Klenk H.P."/>
            <person name="Woyke T."/>
        </authorList>
    </citation>
    <scope>NUCLEOTIDE SEQUENCE [LARGE SCALE GENOMIC DNA]</scope>
    <source>
        <strain evidence="9">ATCC 27775 / DSM 1100 / LMG 10767 / O</strain>
    </source>
</reference>
<dbReference type="InterPro" id="IPR058245">
    <property type="entry name" value="NreC/VraR/RcsB-like_REC"/>
</dbReference>
<dbReference type="Pfam" id="PF00196">
    <property type="entry name" value="GerE"/>
    <property type="match status" value="1"/>
</dbReference>
<keyword evidence="9" id="KW-1185">Reference proteome</keyword>
<dbReference type="GO" id="GO:0003677">
    <property type="term" value="F:DNA binding"/>
    <property type="evidence" value="ECO:0007669"/>
    <property type="project" value="UniProtKB-KW"/>
</dbReference>
<evidence type="ECO:0000256" key="2">
    <source>
        <dbReference type="ARBA" id="ARBA00023015"/>
    </source>
</evidence>
<dbReference type="SMART" id="SM00448">
    <property type="entry name" value="REC"/>
    <property type="match status" value="1"/>
</dbReference>
<dbReference type="STRING" id="760192.Halhy_1195"/>
<evidence type="ECO:0000259" key="7">
    <source>
        <dbReference type="PROSITE" id="PS50110"/>
    </source>
</evidence>
<dbReference type="EMBL" id="CP002691">
    <property type="protein sequence ID" value="AEE49092.1"/>
    <property type="molecule type" value="Genomic_DNA"/>
</dbReference>
<dbReference type="Proteomes" id="UP000008461">
    <property type="component" value="Chromosome"/>
</dbReference>
<dbReference type="SMART" id="SM00421">
    <property type="entry name" value="HTH_LUXR"/>
    <property type="match status" value="1"/>
</dbReference>
<dbReference type="PROSITE" id="PS50043">
    <property type="entry name" value="HTH_LUXR_2"/>
    <property type="match status" value="1"/>
</dbReference>
<dbReference type="PROSITE" id="PS50110">
    <property type="entry name" value="RESPONSE_REGULATORY"/>
    <property type="match status" value="1"/>
</dbReference>
<sequence>MEPKIRVLIADDHQLVRKGFVSILEQIPQVEIVADAANGREVMDAFRRGIRADVVMLDYEMPLMNGLETLEQLKKDYFGIKVIMLTMLNERSIIQQAIEKGADGFLFKNTSIAELSSAIYKVNQGEKYFAGEVALTLAKPAASIQNQALLELLSERELEILKLVAQGFSSTEIGQQLFISPRTVDTHRNNLIQKLEVRGIAGLVQLAIKNKLV</sequence>
<dbReference type="Pfam" id="PF00072">
    <property type="entry name" value="Response_reg"/>
    <property type="match status" value="1"/>
</dbReference>
<feature type="modified residue" description="4-aspartylphosphate" evidence="5">
    <location>
        <position position="58"/>
    </location>
</feature>
<evidence type="ECO:0000313" key="8">
    <source>
        <dbReference type="EMBL" id="AEE49092.1"/>
    </source>
</evidence>
<reference key="2">
    <citation type="submission" date="2011-04" db="EMBL/GenBank/DDBJ databases">
        <title>Complete sequence of chromosome of Haliscomenobacter hydrossis DSM 1100.</title>
        <authorList>
            <consortium name="US DOE Joint Genome Institute (JGI-PGF)"/>
            <person name="Lucas S."/>
            <person name="Han J."/>
            <person name="Lapidus A."/>
            <person name="Bruce D."/>
            <person name="Goodwin L."/>
            <person name="Pitluck S."/>
            <person name="Peters L."/>
            <person name="Kyrpides N."/>
            <person name="Mavromatis K."/>
            <person name="Ivanova N."/>
            <person name="Ovchinnikova G."/>
            <person name="Pagani I."/>
            <person name="Daligault H."/>
            <person name="Detter J.C."/>
            <person name="Han C."/>
            <person name="Land M."/>
            <person name="Hauser L."/>
            <person name="Markowitz V."/>
            <person name="Cheng J.-F."/>
            <person name="Hugenholtz P."/>
            <person name="Woyke T."/>
            <person name="Wu D."/>
            <person name="Verbarg S."/>
            <person name="Frueling A."/>
            <person name="Brambilla E."/>
            <person name="Klenk H.-P."/>
            <person name="Eisen J.A."/>
        </authorList>
    </citation>
    <scope>NUCLEOTIDE SEQUENCE</scope>
    <source>
        <strain>DSM 1100</strain>
    </source>
</reference>
<dbReference type="GO" id="GO:0006355">
    <property type="term" value="P:regulation of DNA-templated transcription"/>
    <property type="evidence" value="ECO:0007669"/>
    <property type="project" value="InterPro"/>
</dbReference>
<feature type="domain" description="HTH luxR-type" evidence="6">
    <location>
        <begin position="146"/>
        <end position="211"/>
    </location>
</feature>
<evidence type="ECO:0000256" key="1">
    <source>
        <dbReference type="ARBA" id="ARBA00022553"/>
    </source>
</evidence>
<dbReference type="PRINTS" id="PR00038">
    <property type="entry name" value="HTHLUXR"/>
</dbReference>